<name>A0A432XYP3_9GAMM</name>
<dbReference type="OrthoDB" id="9802649at2"/>
<evidence type="ECO:0000313" key="2">
    <source>
        <dbReference type="EMBL" id="RUO53868.1"/>
    </source>
</evidence>
<comment type="caution">
    <text evidence="2">The sequence shown here is derived from an EMBL/GenBank/DDBJ whole genome shotgun (WGS) entry which is preliminary data.</text>
</comment>
<dbReference type="Gene3D" id="3.90.550.10">
    <property type="entry name" value="Spore Coat Polysaccharide Biosynthesis Protein SpsA, Chain A"/>
    <property type="match status" value="1"/>
</dbReference>
<dbReference type="PANTHER" id="PTHR43685:SF2">
    <property type="entry name" value="GLYCOSYLTRANSFERASE 2-LIKE DOMAIN-CONTAINING PROTEIN"/>
    <property type="match status" value="1"/>
</dbReference>
<proteinExistence type="predicted"/>
<sequence>MTLHFSVIIPTYNVADYITATLDSLANQSLLPTEIIVVDDGSTDNTVELVRQHPLIERITIVEQENQGQGVARNHGVTLATGDYIYFLDSDDLLTDNFVAEIADAVAENNAPDLMFFSGREFQDAAYSGSAFNPTNYLRPYETAWRSQEAFFADLLKVPDLSCSPCLYVSKRSLWQGQKLSFNEFYHEDEELFYRLIFAAQSYYMTQDVYFLRRLRDGSTMSGKKQPKHALGLHALLQSLVAMAAANRDKPLRMRLIRRRIRRFAASYIFCCRLAKVPVDLRLVSRAARELRHIRGHLSIVRALLGLGTL</sequence>
<evidence type="ECO:0000259" key="1">
    <source>
        <dbReference type="Pfam" id="PF00535"/>
    </source>
</evidence>
<dbReference type="Pfam" id="PF00535">
    <property type="entry name" value="Glycos_transf_2"/>
    <property type="match status" value="1"/>
</dbReference>
<organism evidence="2 3">
    <name type="scientific">Pseudidiomarina halophila</name>
    <dbReference type="NCBI Taxonomy" id="1449799"/>
    <lineage>
        <taxon>Bacteria</taxon>
        <taxon>Pseudomonadati</taxon>
        <taxon>Pseudomonadota</taxon>
        <taxon>Gammaproteobacteria</taxon>
        <taxon>Alteromonadales</taxon>
        <taxon>Idiomarinaceae</taxon>
        <taxon>Pseudidiomarina</taxon>
    </lineage>
</organism>
<dbReference type="InterPro" id="IPR050834">
    <property type="entry name" value="Glycosyltransf_2"/>
</dbReference>
<dbReference type="SUPFAM" id="SSF53448">
    <property type="entry name" value="Nucleotide-diphospho-sugar transferases"/>
    <property type="match status" value="1"/>
</dbReference>
<dbReference type="RefSeq" id="WP_126760778.1">
    <property type="nucleotide sequence ID" value="NZ_JBHLTZ010000004.1"/>
</dbReference>
<accession>A0A432XYP3</accession>
<dbReference type="AlphaFoldDB" id="A0A432XYP3"/>
<evidence type="ECO:0000313" key="3">
    <source>
        <dbReference type="Proteomes" id="UP000287198"/>
    </source>
</evidence>
<keyword evidence="3" id="KW-1185">Reference proteome</keyword>
<dbReference type="EMBL" id="PIPW01000001">
    <property type="protein sequence ID" value="RUO53868.1"/>
    <property type="molecule type" value="Genomic_DNA"/>
</dbReference>
<reference evidence="3" key="1">
    <citation type="journal article" date="2018" name="Front. Microbiol.">
        <title>Genome-Based Analysis Reveals the Taxonomy and Diversity of the Family Idiomarinaceae.</title>
        <authorList>
            <person name="Liu Y."/>
            <person name="Lai Q."/>
            <person name="Shao Z."/>
        </authorList>
    </citation>
    <scope>NUCLEOTIDE SEQUENCE [LARGE SCALE GENOMIC DNA]</scope>
    <source>
        <strain evidence="3">BH195</strain>
    </source>
</reference>
<gene>
    <name evidence="2" type="ORF">CWI69_00030</name>
</gene>
<dbReference type="Proteomes" id="UP000287198">
    <property type="component" value="Unassembled WGS sequence"/>
</dbReference>
<dbReference type="InterPro" id="IPR029044">
    <property type="entry name" value="Nucleotide-diphossugar_trans"/>
</dbReference>
<dbReference type="CDD" id="cd00761">
    <property type="entry name" value="Glyco_tranf_GTA_type"/>
    <property type="match status" value="1"/>
</dbReference>
<dbReference type="InterPro" id="IPR001173">
    <property type="entry name" value="Glyco_trans_2-like"/>
</dbReference>
<dbReference type="PANTHER" id="PTHR43685">
    <property type="entry name" value="GLYCOSYLTRANSFERASE"/>
    <property type="match status" value="1"/>
</dbReference>
<feature type="domain" description="Glycosyltransferase 2-like" evidence="1">
    <location>
        <begin position="6"/>
        <end position="111"/>
    </location>
</feature>
<protein>
    <recommendedName>
        <fullName evidence="1">Glycosyltransferase 2-like domain-containing protein</fullName>
    </recommendedName>
</protein>